<reference evidence="2" key="1">
    <citation type="journal article" date="2017" name="MSphere">
        <title>Novel beta-lactamase blaARL in Staphylococcus arlettae.</title>
        <authorList>
            <person name="Andreis S.N."/>
            <person name="Perreten V."/>
            <person name="Schwendener S."/>
        </authorList>
    </citation>
    <scope>NUCLEOTIDE SEQUENCE</scope>
    <source>
        <strain evidence="2">SAN1670</strain>
    </source>
</reference>
<name>A0A1W5QGG7_9STAP</name>
<dbReference type="EMBL" id="KY363215">
    <property type="protein sequence ID" value="APY23830.1"/>
    <property type="molecule type" value="Genomic_DNA"/>
</dbReference>
<keyword evidence="1" id="KW-1133">Transmembrane helix</keyword>
<keyword evidence="1" id="KW-0812">Transmembrane</keyword>
<evidence type="ECO:0000256" key="1">
    <source>
        <dbReference type="SAM" id="Phobius"/>
    </source>
</evidence>
<feature type="transmembrane region" description="Helical" evidence="1">
    <location>
        <begin position="6"/>
        <end position="30"/>
    </location>
</feature>
<proteinExistence type="predicted"/>
<sequence length="50" mass="5766">MLVLLYLTLKIHISCIFALLAAFGWLFLFVTKNNCIYIKKSVAKVSLQYI</sequence>
<protein>
    <submittedName>
        <fullName evidence="2">Uncharacterized protein</fullName>
    </submittedName>
</protein>
<dbReference type="AlphaFoldDB" id="A0A1W5QGG7"/>
<organism evidence="2">
    <name type="scientific">Staphylococcus arlettae</name>
    <dbReference type="NCBI Taxonomy" id="29378"/>
    <lineage>
        <taxon>Bacteria</taxon>
        <taxon>Bacillati</taxon>
        <taxon>Bacillota</taxon>
        <taxon>Bacilli</taxon>
        <taxon>Bacillales</taxon>
        <taxon>Staphylococcaceae</taxon>
        <taxon>Staphylococcus</taxon>
    </lineage>
</organism>
<evidence type="ECO:0000313" key="2">
    <source>
        <dbReference type="EMBL" id="APY23830.1"/>
    </source>
</evidence>
<keyword evidence="1" id="KW-0472">Membrane</keyword>
<accession>A0A1W5QGG7</accession>